<dbReference type="OrthoDB" id="9794725at2"/>
<evidence type="ECO:0000256" key="1">
    <source>
        <dbReference type="ARBA" id="ARBA00022801"/>
    </source>
</evidence>
<accession>A0A1M5EAS7</accession>
<evidence type="ECO:0000259" key="2">
    <source>
        <dbReference type="Pfam" id="PF20434"/>
    </source>
</evidence>
<dbReference type="AlphaFoldDB" id="A0A1M5EAS7"/>
<dbReference type="SUPFAM" id="SSF53474">
    <property type="entry name" value="alpha/beta-Hydrolases"/>
    <property type="match status" value="1"/>
</dbReference>
<dbReference type="Proteomes" id="UP000184516">
    <property type="component" value="Unassembled WGS sequence"/>
</dbReference>
<dbReference type="InterPro" id="IPR049492">
    <property type="entry name" value="BD-FAE-like_dom"/>
</dbReference>
<dbReference type="GO" id="GO:0016787">
    <property type="term" value="F:hydrolase activity"/>
    <property type="evidence" value="ECO:0007669"/>
    <property type="project" value="UniProtKB-KW"/>
</dbReference>
<gene>
    <name evidence="3" type="ORF">SAMN05443549_101262</name>
</gene>
<keyword evidence="1" id="KW-0378">Hydrolase</keyword>
<evidence type="ECO:0000313" key="4">
    <source>
        <dbReference type="Proteomes" id="UP000184516"/>
    </source>
</evidence>
<dbReference type="InterPro" id="IPR050300">
    <property type="entry name" value="GDXG_lipolytic_enzyme"/>
</dbReference>
<dbReference type="Gene3D" id="3.40.50.1820">
    <property type="entry name" value="alpha/beta hydrolase"/>
    <property type="match status" value="1"/>
</dbReference>
<proteinExistence type="predicted"/>
<dbReference type="PANTHER" id="PTHR48081">
    <property type="entry name" value="AB HYDROLASE SUPERFAMILY PROTEIN C4A8.06C"/>
    <property type="match status" value="1"/>
</dbReference>
<dbReference type="PANTHER" id="PTHR48081:SF6">
    <property type="entry name" value="PEPTIDASE S9 PROLYL OLIGOPEPTIDASE CATALYTIC DOMAIN-CONTAINING PROTEIN"/>
    <property type="match status" value="1"/>
</dbReference>
<organism evidence="3 4">
    <name type="scientific">Flavobacterium fluvii</name>
    <dbReference type="NCBI Taxonomy" id="468056"/>
    <lineage>
        <taxon>Bacteria</taxon>
        <taxon>Pseudomonadati</taxon>
        <taxon>Bacteroidota</taxon>
        <taxon>Flavobacteriia</taxon>
        <taxon>Flavobacteriales</taxon>
        <taxon>Flavobacteriaceae</taxon>
        <taxon>Flavobacterium</taxon>
    </lineage>
</organism>
<name>A0A1M5EAS7_9FLAO</name>
<dbReference type="STRING" id="468056.SAMN05443549_101262"/>
<keyword evidence="4" id="KW-1185">Reference proteome</keyword>
<reference evidence="4" key="1">
    <citation type="submission" date="2016-11" db="EMBL/GenBank/DDBJ databases">
        <authorList>
            <person name="Varghese N."/>
            <person name="Submissions S."/>
        </authorList>
    </citation>
    <scope>NUCLEOTIDE SEQUENCE [LARGE SCALE GENOMIC DNA]</scope>
    <source>
        <strain evidence="4">DSM 19978</strain>
    </source>
</reference>
<dbReference type="Pfam" id="PF20434">
    <property type="entry name" value="BD-FAE"/>
    <property type="match status" value="1"/>
</dbReference>
<evidence type="ECO:0000313" key="3">
    <source>
        <dbReference type="EMBL" id="SHF76295.1"/>
    </source>
</evidence>
<protein>
    <submittedName>
        <fullName evidence="3">Acetyl esterase/lipase</fullName>
    </submittedName>
</protein>
<dbReference type="InterPro" id="IPR029058">
    <property type="entry name" value="AB_hydrolase_fold"/>
</dbReference>
<sequence length="317" mass="34839">MKKNRDTKLVLILLFLGTGFCGFSQNTEIPLWEKVPDAIEAKDYKEEFTYDAAGAINGISKVSEPTLTIFMADAKIANGTSVVICPGGGYHHLSINKEGYKIAQWLNTLGISAFVLKYRMPSDLTMKDKTVGPLQDAQEALRMVRRNAEKWKLDPNKIGIMGFSAGGHLASSLSTKFLEKVYVPVDNTSARPDFSILMYPVISMQGGMTHKGSKTNLLGENPSATLVEKYSNDKQVNATTPKTFIVHATDDKAVPVENSINYYLALKQNKIPVELHLFENGGHGFGLGVEGTNKNWSKACENWLISNEFIPGTLGTK</sequence>
<dbReference type="EMBL" id="FQWB01000001">
    <property type="protein sequence ID" value="SHF76295.1"/>
    <property type="molecule type" value="Genomic_DNA"/>
</dbReference>
<feature type="domain" description="BD-FAE-like" evidence="2">
    <location>
        <begin position="69"/>
        <end position="262"/>
    </location>
</feature>